<evidence type="ECO:0000256" key="11">
    <source>
        <dbReference type="SAM" id="MobiDB-lite"/>
    </source>
</evidence>
<dbReference type="SMART" id="SM00591">
    <property type="entry name" value="RWD"/>
    <property type="match status" value="1"/>
</dbReference>
<dbReference type="InterPro" id="IPR016135">
    <property type="entry name" value="UBQ-conjugating_enzyme/RWD"/>
</dbReference>
<dbReference type="SMART" id="SM00220">
    <property type="entry name" value="S_TKc"/>
    <property type="match status" value="1"/>
</dbReference>
<evidence type="ECO:0000259" key="12">
    <source>
        <dbReference type="PROSITE" id="PS50011"/>
    </source>
</evidence>
<dbReference type="CDD" id="cd23823">
    <property type="entry name" value="RWD_GCN2"/>
    <property type="match status" value="1"/>
</dbReference>
<evidence type="ECO:0000256" key="9">
    <source>
        <dbReference type="ARBA" id="ARBA00048679"/>
    </source>
</evidence>
<feature type="region of interest" description="Disordered" evidence="11">
    <location>
        <begin position="183"/>
        <end position="257"/>
    </location>
</feature>
<dbReference type="InterPro" id="IPR008271">
    <property type="entry name" value="Ser/Thr_kinase_AS"/>
</dbReference>
<dbReference type="InterPro" id="IPR050339">
    <property type="entry name" value="CC_SR_Kinase"/>
</dbReference>
<feature type="binding site" evidence="10">
    <location>
        <position position="595"/>
    </location>
    <ligand>
        <name>ATP</name>
        <dbReference type="ChEBI" id="CHEBI:30616"/>
    </ligand>
</feature>
<dbReference type="InterPro" id="IPR011009">
    <property type="entry name" value="Kinase-like_dom_sf"/>
</dbReference>
<evidence type="ECO:0000256" key="3">
    <source>
        <dbReference type="ARBA" id="ARBA00022679"/>
    </source>
</evidence>
<evidence type="ECO:0000256" key="1">
    <source>
        <dbReference type="ARBA" id="ARBA00012513"/>
    </source>
</evidence>
<evidence type="ECO:0000256" key="4">
    <source>
        <dbReference type="ARBA" id="ARBA00022741"/>
    </source>
</evidence>
<keyword evidence="6 10" id="KW-0067">ATP-binding</keyword>
<evidence type="ECO:0000256" key="5">
    <source>
        <dbReference type="ARBA" id="ARBA00022777"/>
    </source>
</evidence>
<evidence type="ECO:0000256" key="2">
    <source>
        <dbReference type="ARBA" id="ARBA00022527"/>
    </source>
</evidence>
<dbReference type="InterPro" id="IPR017441">
    <property type="entry name" value="Protein_kinase_ATP_BS"/>
</dbReference>
<evidence type="ECO:0000313" key="14">
    <source>
        <dbReference type="EMBL" id="WAR18478.1"/>
    </source>
</evidence>
<dbReference type="EC" id="2.7.11.1" evidence="1"/>
<dbReference type="PROSITE" id="PS00108">
    <property type="entry name" value="PROTEIN_KINASE_ST"/>
    <property type="match status" value="1"/>
</dbReference>
<gene>
    <name evidence="14" type="ORF">MAR_000316</name>
</gene>
<feature type="compositionally biased region" description="Basic and acidic residues" evidence="11">
    <location>
        <begin position="225"/>
        <end position="237"/>
    </location>
</feature>
<comment type="catalytic activity">
    <reaction evidence="8">
        <text>L-threonyl-[protein] + ATP = O-phospho-L-threonyl-[protein] + ADP + H(+)</text>
        <dbReference type="Rhea" id="RHEA:46608"/>
        <dbReference type="Rhea" id="RHEA-COMP:11060"/>
        <dbReference type="Rhea" id="RHEA-COMP:11605"/>
        <dbReference type="ChEBI" id="CHEBI:15378"/>
        <dbReference type="ChEBI" id="CHEBI:30013"/>
        <dbReference type="ChEBI" id="CHEBI:30616"/>
        <dbReference type="ChEBI" id="CHEBI:61977"/>
        <dbReference type="ChEBI" id="CHEBI:456216"/>
        <dbReference type="EC" id="2.7.11.1"/>
    </reaction>
</comment>
<evidence type="ECO:0000256" key="6">
    <source>
        <dbReference type="ARBA" id="ARBA00022840"/>
    </source>
</evidence>
<evidence type="ECO:0000256" key="8">
    <source>
        <dbReference type="ARBA" id="ARBA00047899"/>
    </source>
</evidence>
<organism evidence="14 15">
    <name type="scientific">Mya arenaria</name>
    <name type="common">Soft-shell clam</name>
    <dbReference type="NCBI Taxonomy" id="6604"/>
    <lineage>
        <taxon>Eukaryota</taxon>
        <taxon>Metazoa</taxon>
        <taxon>Spiralia</taxon>
        <taxon>Lophotrochozoa</taxon>
        <taxon>Mollusca</taxon>
        <taxon>Bivalvia</taxon>
        <taxon>Autobranchia</taxon>
        <taxon>Heteroconchia</taxon>
        <taxon>Euheterodonta</taxon>
        <taxon>Imparidentia</taxon>
        <taxon>Neoheterodontei</taxon>
        <taxon>Myida</taxon>
        <taxon>Myoidea</taxon>
        <taxon>Myidae</taxon>
        <taxon>Mya</taxon>
    </lineage>
</organism>
<dbReference type="Pfam" id="PF00069">
    <property type="entry name" value="Pkinase"/>
    <property type="match status" value="2"/>
</dbReference>
<dbReference type="PROSITE" id="PS50011">
    <property type="entry name" value="PROTEIN_KINASE_DOM"/>
    <property type="match status" value="1"/>
</dbReference>
<keyword evidence="4 10" id="KW-0547">Nucleotide-binding</keyword>
<dbReference type="PROSITE" id="PS50908">
    <property type="entry name" value="RWD"/>
    <property type="match status" value="1"/>
</dbReference>
<evidence type="ECO:0000259" key="13">
    <source>
        <dbReference type="PROSITE" id="PS50908"/>
    </source>
</evidence>
<dbReference type="Gene3D" id="3.30.930.10">
    <property type="entry name" value="Bira Bifunctional Protein, Domain 2"/>
    <property type="match status" value="1"/>
</dbReference>
<dbReference type="SUPFAM" id="SSF55681">
    <property type="entry name" value="Class II aaRS and biotin synthetases"/>
    <property type="match status" value="1"/>
</dbReference>
<dbReference type="PANTHER" id="PTHR11042">
    <property type="entry name" value="EUKARYOTIC TRANSLATION INITIATION FACTOR 2-ALPHA KINASE EIF2-ALPHA KINASE -RELATED"/>
    <property type="match status" value="1"/>
</dbReference>
<protein>
    <recommendedName>
        <fullName evidence="1">non-specific serine/threonine protein kinase</fullName>
        <ecNumber evidence="1">2.7.11.1</ecNumber>
    </recommendedName>
</protein>
<proteinExistence type="inferred from homology"/>
<feature type="compositionally biased region" description="Basic and acidic residues" evidence="11">
    <location>
        <begin position="650"/>
        <end position="661"/>
    </location>
</feature>
<feature type="region of interest" description="Disordered" evidence="11">
    <location>
        <begin position="130"/>
        <end position="156"/>
    </location>
</feature>
<feature type="domain" description="Protein kinase" evidence="12">
    <location>
        <begin position="566"/>
        <end position="1011"/>
    </location>
</feature>
<feature type="compositionally biased region" description="Basic and acidic residues" evidence="11">
    <location>
        <begin position="144"/>
        <end position="156"/>
    </location>
</feature>
<dbReference type="Pfam" id="PF05773">
    <property type="entry name" value="RWD"/>
    <property type="match status" value="1"/>
</dbReference>
<feature type="compositionally biased region" description="Basic and acidic residues" evidence="11">
    <location>
        <begin position="183"/>
        <end position="195"/>
    </location>
</feature>
<dbReference type="InterPro" id="IPR045864">
    <property type="entry name" value="aa-tRNA-synth_II/BPL/LPL"/>
</dbReference>
<dbReference type="SUPFAM" id="SSF56112">
    <property type="entry name" value="Protein kinase-like (PK-like)"/>
    <property type="match status" value="2"/>
</dbReference>
<dbReference type="PROSITE" id="PS00107">
    <property type="entry name" value="PROTEIN_KINASE_ATP"/>
    <property type="match status" value="1"/>
</dbReference>
<keyword evidence="15" id="KW-1185">Reference proteome</keyword>
<feature type="region of interest" description="Disordered" evidence="11">
    <location>
        <begin position="639"/>
        <end position="664"/>
    </location>
</feature>
<keyword evidence="3" id="KW-0808">Transferase</keyword>
<dbReference type="InterPro" id="IPR006575">
    <property type="entry name" value="RWD_dom"/>
</dbReference>
<dbReference type="Proteomes" id="UP001164746">
    <property type="component" value="Chromosome 11"/>
</dbReference>
<dbReference type="InterPro" id="IPR016255">
    <property type="entry name" value="Gcn2"/>
</dbReference>
<feature type="domain" description="RWD" evidence="13">
    <location>
        <begin position="12"/>
        <end position="127"/>
    </location>
</feature>
<dbReference type="PANTHER" id="PTHR11042:SF136">
    <property type="entry name" value="EIF-2-ALPHA KINASE GCN2"/>
    <property type="match status" value="1"/>
</dbReference>
<evidence type="ECO:0000256" key="7">
    <source>
        <dbReference type="ARBA" id="ARBA00037982"/>
    </source>
</evidence>
<comment type="catalytic activity">
    <reaction evidence="9">
        <text>L-seryl-[protein] + ATP = O-phospho-L-seryl-[protein] + ADP + H(+)</text>
        <dbReference type="Rhea" id="RHEA:17989"/>
        <dbReference type="Rhea" id="RHEA-COMP:9863"/>
        <dbReference type="Rhea" id="RHEA-COMP:11604"/>
        <dbReference type="ChEBI" id="CHEBI:15378"/>
        <dbReference type="ChEBI" id="CHEBI:29999"/>
        <dbReference type="ChEBI" id="CHEBI:30616"/>
        <dbReference type="ChEBI" id="CHEBI:83421"/>
        <dbReference type="ChEBI" id="CHEBI:456216"/>
        <dbReference type="EC" id="2.7.11.1"/>
    </reaction>
</comment>
<name>A0ABY7F8G5_MYAAR</name>
<dbReference type="Gene3D" id="3.10.110.10">
    <property type="entry name" value="Ubiquitin Conjugating Enzyme"/>
    <property type="match status" value="1"/>
</dbReference>
<comment type="similarity">
    <text evidence="7">Belongs to the protein kinase superfamily. Ser/Thr protein kinase family. GCN2 subfamily.</text>
</comment>
<dbReference type="CDD" id="cd14046">
    <property type="entry name" value="STKc_EIF2AK4_GCN2_rpt2"/>
    <property type="match status" value="1"/>
</dbReference>
<dbReference type="InterPro" id="IPR000719">
    <property type="entry name" value="Prot_kinase_dom"/>
</dbReference>
<reference evidence="14" key="1">
    <citation type="submission" date="2022-11" db="EMBL/GenBank/DDBJ databases">
        <title>Centuries of genome instability and evolution in soft-shell clam transmissible cancer (bioRxiv).</title>
        <authorList>
            <person name="Hart S.F.M."/>
            <person name="Yonemitsu M.A."/>
            <person name="Giersch R.M."/>
            <person name="Beal B.F."/>
            <person name="Arriagada G."/>
            <person name="Davis B.W."/>
            <person name="Ostrander E.A."/>
            <person name="Goff S.P."/>
            <person name="Metzger M.J."/>
        </authorList>
    </citation>
    <scope>NUCLEOTIDE SEQUENCE</scope>
    <source>
        <strain evidence="14">MELC-2E11</strain>
        <tissue evidence="14">Siphon/mantle</tissue>
    </source>
</reference>
<accession>A0ABY7F8G5</accession>
<dbReference type="SUPFAM" id="SSF54495">
    <property type="entry name" value="UBC-like"/>
    <property type="match status" value="1"/>
</dbReference>
<feature type="compositionally biased region" description="Low complexity" evidence="11">
    <location>
        <begin position="639"/>
        <end position="649"/>
    </location>
</feature>
<dbReference type="Gene3D" id="1.10.510.10">
    <property type="entry name" value="Transferase(Phosphotransferase) domain 1"/>
    <property type="match status" value="3"/>
</dbReference>
<dbReference type="PIRSF" id="PIRSF000660">
    <property type="entry name" value="Ser/Thr_PK_GCN2"/>
    <property type="match status" value="1"/>
</dbReference>
<evidence type="ECO:0000313" key="15">
    <source>
        <dbReference type="Proteomes" id="UP001164746"/>
    </source>
</evidence>
<sequence>MAVQSYQERQNDELQVLQSIFMEAFRDLRLKNAWKVERAPEVSLTLKPQESYGNHAEEAHVQLDLVFICPEHYPDDLPTMRLENSKGLSNQQLDSLKSELENRATQLKGQEMMLELSQHVQTFLYANNKPPPQSFYEQMMSNKKQQEDREAQEQQRRMELLRKKEEKELLMIEDEIAKRQEALKEETRKRRDEARQGSLEKAIPVGSPGKGKVEAGQGRLSMSPGEKHRDGQEDGRQSHRRRTVTLKSGEDGDGPCKHHHGGVVVLAFNTKSERIVHRGTCLGHGLHGSTVYAGIDTNTGELVAISEWVLKWRHAAKKAGSSGRVEGDTEGEGYSKQVANIEREMFSLLKLNHRNLLHYLAFKYIEEPGKITIYALMEYSGGQNLDIYVTRRTLPLAAIHTYTHELLCDLHRMAEESCPGVKFTDNVQTAGRGGKKGDIFQLGVLLLSLAQSSACDELVPSIPSTLPAVLQDFLAKCLLRDDKLRWSCSQLFEHAFVKEPVPTLIPAPTATTSKLHKAKDKCTCEGGVCLVRKDNSLENSDSEGEELLPFITAWEASGQSRLTNEFHVLKLLGKGGFGDVIKVKNTLDGRFYAIKRIPLNPKSQHFKRKITREVKLLSRLNHENVVRYYNSWIETSDEAASSESSSSRTETPRNSHSERKVSLPTNFGKNSLEITDDIEKFAPQVNNASMDFSISYELSRSKSHGFHGNDDLSSSDDESLPDEDVFALSFMDEKSDSSLGVVFEQDFEDATTALPEIEDDDKKSTEQSVFVPKQYLYIQMEYCEKSTLRNCIDAGLYQDTRRMWRLFREIVEGLVHIHEQGMIHRDLKPVNIFLDSNDHKVDIYSLGIIFFEMCYKPLQTGMERVKILGHLRTPDITLPEDFIQEDNEKQVYIVRWLLNHDWNARPTSKQLLQSPDLPPPEMEEEELTEMLRSAISDPQSKTYHRMISTLFTQNVSLADDHVYDSEMYKGSFSINTSLTQGLIHDSLVRVFQRHGAIRLSTCLLVPRQKLYEHVENYACLMDHSGRLVSLPFDLRMPFARYISRTNVNYIKRYCIDKVYRKKKVGGFHPRELTECAFDIVTNSFSLIPDGEVIVVVQDIINEFPPLQQRNYYVKLHHTSLVTASLLHVGVPESQHGEVVRALVAVRRDSKSRLATLSQFELSEQSAQMLLTLLETEGPIHKVQSILRMLTKAKGEAATLAKTGLHEIEAVKTSAENLGLKLPVIVSVGGMYTTPLYRGVTFQVAYDVMHKKKTVCEVLAAGGRFNHLIEQFESRHRKADSRQSAVGVSITFEKIVQAMLEQQDFQPPSAYDVLVCTIGHQPMLKERMALVRDMWRAGLKAEILHETLEIVSRVTLCFPWLKCLEVVALEMSLSAIKIITAFIDIDNSESAFESSIGAIVEKLPRYKKYMSKIMDHIHQLVFKDNCKLSEYIGTDKFK</sequence>
<keyword evidence="5" id="KW-0418">Kinase</keyword>
<dbReference type="Gene3D" id="3.30.200.20">
    <property type="entry name" value="Phosphorylase Kinase, domain 1"/>
    <property type="match status" value="2"/>
</dbReference>
<keyword evidence="2" id="KW-0723">Serine/threonine-protein kinase</keyword>
<evidence type="ECO:0000256" key="10">
    <source>
        <dbReference type="PROSITE-ProRule" id="PRU10141"/>
    </source>
</evidence>
<dbReference type="EMBL" id="CP111022">
    <property type="protein sequence ID" value="WAR18478.1"/>
    <property type="molecule type" value="Genomic_DNA"/>
</dbReference>